<evidence type="ECO:0000256" key="1">
    <source>
        <dbReference type="ARBA" id="ARBA00022722"/>
    </source>
</evidence>
<dbReference type="CDD" id="cd06133">
    <property type="entry name" value="ERI-1_3'hExo_like"/>
    <property type="match status" value="1"/>
</dbReference>
<dbReference type="EMBL" id="CENE01000004">
    <property type="protein sequence ID" value="CEQ39795.1"/>
    <property type="molecule type" value="Genomic_DNA"/>
</dbReference>
<sequence>MPPSVLDLRQALSALSLDSRGNKDALKKRLARHRSRSRTASPSRRQSPGPLAERTRPPGQHYDSFLVFDVEATCDRIEGTHHKLAFAYPNEIIEWPVILLQWRRRDGPDGDDTWVLEKVDEYHSFVKPMWKPQLTPFCTELTGIEQADVDAAPTFPTLLRRFYNDFALKHRLFTPENNTVWATDGPWGALLLSTSRLPFRQADPVKLPDLRDFIAKACYLSKTPRPPWLAGEIIDLSTSPTPSSLESGSDPSPSSPPPPIPAPLPAPLGAALAPASLQPSASSSSSDRPPAYLPSHLLRPPPTLSIPSVLLALTLPPFSGRLHSGLSDARNLSRIVIDLAARGVALEPNRRVPDGGRGGKERRWGWMGWGGGVEWEKWSEYERRREGRSAAERGEVERVRREVESERARARGSPR</sequence>
<dbReference type="InterPro" id="IPR047201">
    <property type="entry name" value="ERI-1_3'hExo-like"/>
</dbReference>
<organism evidence="6 7">
    <name type="scientific">Sporidiobolus salmonicolor</name>
    <name type="common">Yeast-like fungus</name>
    <name type="synonym">Sporobolomyces salmonicolor</name>
    <dbReference type="NCBI Taxonomy" id="5005"/>
    <lineage>
        <taxon>Eukaryota</taxon>
        <taxon>Fungi</taxon>
        <taxon>Dikarya</taxon>
        <taxon>Basidiomycota</taxon>
        <taxon>Pucciniomycotina</taxon>
        <taxon>Microbotryomycetes</taxon>
        <taxon>Sporidiobolales</taxon>
        <taxon>Sporidiobolaceae</taxon>
        <taxon>Sporobolomyces</taxon>
    </lineage>
</organism>
<dbReference type="AlphaFoldDB" id="A0A0D6EJK5"/>
<feature type="compositionally biased region" description="Low complexity" evidence="4">
    <location>
        <begin position="239"/>
        <end position="252"/>
    </location>
</feature>
<evidence type="ECO:0000256" key="2">
    <source>
        <dbReference type="ARBA" id="ARBA00022801"/>
    </source>
</evidence>
<reference evidence="7" key="1">
    <citation type="submission" date="2015-02" db="EMBL/GenBank/DDBJ databases">
        <authorList>
            <person name="Gon?alves P."/>
        </authorList>
    </citation>
    <scope>NUCLEOTIDE SEQUENCE [LARGE SCALE GENOMIC DNA]</scope>
</reference>
<proteinExistence type="predicted"/>
<dbReference type="InterPro" id="IPR036397">
    <property type="entry name" value="RNaseH_sf"/>
</dbReference>
<feature type="compositionally biased region" description="Low complexity" evidence="4">
    <location>
        <begin position="38"/>
        <end position="47"/>
    </location>
</feature>
<dbReference type="GO" id="GO:0000175">
    <property type="term" value="F:3'-5'-RNA exonuclease activity"/>
    <property type="evidence" value="ECO:0007669"/>
    <property type="project" value="InterPro"/>
</dbReference>
<feature type="compositionally biased region" description="Pro residues" evidence="4">
    <location>
        <begin position="253"/>
        <end position="266"/>
    </location>
</feature>
<dbReference type="Proteomes" id="UP000243876">
    <property type="component" value="Unassembled WGS sequence"/>
</dbReference>
<keyword evidence="7" id="KW-1185">Reference proteome</keyword>
<dbReference type="PANTHER" id="PTHR23044:SF61">
    <property type="entry name" value="3'-5' EXORIBONUCLEASE 1-RELATED"/>
    <property type="match status" value="1"/>
</dbReference>
<feature type="compositionally biased region" description="Low complexity" evidence="4">
    <location>
        <begin position="267"/>
        <end position="290"/>
    </location>
</feature>
<name>A0A0D6EJK5_SPOSA</name>
<dbReference type="Gene3D" id="3.30.420.10">
    <property type="entry name" value="Ribonuclease H-like superfamily/Ribonuclease H"/>
    <property type="match status" value="1"/>
</dbReference>
<keyword evidence="1" id="KW-0540">Nuclease</keyword>
<dbReference type="GO" id="GO:0003676">
    <property type="term" value="F:nucleic acid binding"/>
    <property type="evidence" value="ECO:0007669"/>
    <property type="project" value="InterPro"/>
</dbReference>
<evidence type="ECO:0000259" key="5">
    <source>
        <dbReference type="SMART" id="SM00479"/>
    </source>
</evidence>
<protein>
    <submittedName>
        <fullName evidence="6">SPOSA6832_01343-mRNA-1:cds</fullName>
    </submittedName>
</protein>
<feature type="region of interest" description="Disordered" evidence="4">
    <location>
        <begin position="23"/>
        <end position="58"/>
    </location>
</feature>
<dbReference type="InterPro" id="IPR012337">
    <property type="entry name" value="RNaseH-like_sf"/>
</dbReference>
<dbReference type="InterPro" id="IPR013520">
    <property type="entry name" value="Ribonucl_H"/>
</dbReference>
<dbReference type="SUPFAM" id="SSF53098">
    <property type="entry name" value="Ribonuclease H-like"/>
    <property type="match status" value="1"/>
</dbReference>
<feature type="non-terminal residue" evidence="6">
    <location>
        <position position="1"/>
    </location>
</feature>
<evidence type="ECO:0000313" key="7">
    <source>
        <dbReference type="Proteomes" id="UP000243876"/>
    </source>
</evidence>
<feature type="compositionally biased region" description="Basic and acidic residues" evidence="4">
    <location>
        <begin position="383"/>
        <end position="409"/>
    </location>
</feature>
<evidence type="ECO:0000256" key="3">
    <source>
        <dbReference type="ARBA" id="ARBA00022839"/>
    </source>
</evidence>
<feature type="compositionally biased region" description="Basic residues" evidence="4">
    <location>
        <begin position="28"/>
        <end position="37"/>
    </location>
</feature>
<keyword evidence="3" id="KW-0269">Exonuclease</keyword>
<evidence type="ECO:0000256" key="4">
    <source>
        <dbReference type="SAM" id="MobiDB-lite"/>
    </source>
</evidence>
<evidence type="ECO:0000313" key="6">
    <source>
        <dbReference type="EMBL" id="CEQ39795.1"/>
    </source>
</evidence>
<feature type="domain" description="Exonuclease" evidence="5">
    <location>
        <begin position="64"/>
        <end position="345"/>
    </location>
</feature>
<dbReference type="Pfam" id="PF00929">
    <property type="entry name" value="RNase_T"/>
    <property type="match status" value="1"/>
</dbReference>
<gene>
    <name evidence="6" type="primary">SPOSA6832_01343</name>
</gene>
<dbReference type="InterPro" id="IPR051274">
    <property type="entry name" value="3-5_Exoribonuclease"/>
</dbReference>
<dbReference type="SMART" id="SM00479">
    <property type="entry name" value="EXOIII"/>
    <property type="match status" value="1"/>
</dbReference>
<dbReference type="PANTHER" id="PTHR23044">
    <property type="entry name" value="3'-5' EXONUCLEASE ERI1-RELATED"/>
    <property type="match status" value="1"/>
</dbReference>
<keyword evidence="2" id="KW-0378">Hydrolase</keyword>
<accession>A0A0D6EJK5</accession>
<feature type="region of interest" description="Disordered" evidence="4">
    <location>
        <begin position="383"/>
        <end position="415"/>
    </location>
</feature>
<feature type="region of interest" description="Disordered" evidence="4">
    <location>
        <begin position="239"/>
        <end position="296"/>
    </location>
</feature>
<dbReference type="OrthoDB" id="448399at2759"/>